<dbReference type="PANTHER" id="PTHR42918:SF15">
    <property type="entry name" value="LYSINE--TRNA LIGASE, CHLOROPLASTIC_MITOCHONDRIAL"/>
    <property type="match status" value="1"/>
</dbReference>
<keyword evidence="16" id="KW-1185">Reference proteome</keyword>
<organism evidence="15 16">
    <name type="scientific">Niastella yeongjuensis</name>
    <dbReference type="NCBI Taxonomy" id="354355"/>
    <lineage>
        <taxon>Bacteria</taxon>
        <taxon>Pseudomonadati</taxon>
        <taxon>Bacteroidota</taxon>
        <taxon>Chitinophagia</taxon>
        <taxon>Chitinophagales</taxon>
        <taxon>Chitinophagaceae</taxon>
        <taxon>Niastella</taxon>
    </lineage>
</organism>
<dbReference type="PROSITE" id="PS50862">
    <property type="entry name" value="AA_TRNA_LIGASE_II"/>
    <property type="match status" value="1"/>
</dbReference>
<evidence type="ECO:0000313" key="15">
    <source>
        <dbReference type="EMBL" id="OQP50645.1"/>
    </source>
</evidence>
<keyword evidence="7 12" id="KW-0067">ATP-binding</keyword>
<keyword evidence="10 12" id="KW-0030">Aminoacyl-tRNA synthetase</keyword>
<dbReference type="GO" id="GO:0000049">
    <property type="term" value="F:tRNA binding"/>
    <property type="evidence" value="ECO:0007669"/>
    <property type="project" value="TreeGrafter"/>
</dbReference>
<evidence type="ECO:0000256" key="12">
    <source>
        <dbReference type="HAMAP-Rule" id="MF_00252"/>
    </source>
</evidence>
<comment type="subcellular location">
    <subcellularLocation>
        <location evidence="1 12">Cytoplasm</location>
    </subcellularLocation>
</comment>
<feature type="binding site" evidence="12">
    <location>
        <position position="415"/>
    </location>
    <ligand>
        <name>Mg(2+)</name>
        <dbReference type="ChEBI" id="CHEBI:18420"/>
        <label>1</label>
    </ligand>
</feature>
<comment type="caution">
    <text evidence="15">The sequence shown here is derived from an EMBL/GenBank/DDBJ whole genome shotgun (WGS) entry which is preliminary data.</text>
</comment>
<dbReference type="InterPro" id="IPR002313">
    <property type="entry name" value="Lys-tRNA-ligase_II"/>
</dbReference>
<dbReference type="PANTHER" id="PTHR42918">
    <property type="entry name" value="LYSYL-TRNA SYNTHETASE"/>
    <property type="match status" value="1"/>
</dbReference>
<dbReference type="InterPro" id="IPR006195">
    <property type="entry name" value="aa-tRNA-synth_II"/>
</dbReference>
<dbReference type="OrthoDB" id="9801152at2"/>
<dbReference type="NCBIfam" id="TIGR00499">
    <property type="entry name" value="lysS_bact"/>
    <property type="match status" value="1"/>
</dbReference>
<keyword evidence="8 12" id="KW-0460">Magnesium</keyword>
<dbReference type="CDD" id="cd00775">
    <property type="entry name" value="LysRS_core"/>
    <property type="match status" value="1"/>
</dbReference>
<evidence type="ECO:0000256" key="5">
    <source>
        <dbReference type="ARBA" id="ARBA00022723"/>
    </source>
</evidence>
<keyword evidence="5 12" id="KW-0479">Metal-binding</keyword>
<feature type="binding site" evidence="12">
    <location>
        <position position="422"/>
    </location>
    <ligand>
        <name>Mg(2+)</name>
        <dbReference type="ChEBI" id="CHEBI:18420"/>
        <label>2</label>
    </ligand>
</feature>
<dbReference type="Pfam" id="PF01336">
    <property type="entry name" value="tRNA_anti-codon"/>
    <property type="match status" value="1"/>
</dbReference>
<dbReference type="GO" id="GO:0000287">
    <property type="term" value="F:magnesium ion binding"/>
    <property type="evidence" value="ECO:0007669"/>
    <property type="project" value="UniProtKB-UniRule"/>
</dbReference>
<dbReference type="PRINTS" id="PR00982">
    <property type="entry name" value="TRNASYNTHLYS"/>
</dbReference>
<dbReference type="SUPFAM" id="SSF55681">
    <property type="entry name" value="Class II aaRS and biotin synthetases"/>
    <property type="match status" value="1"/>
</dbReference>
<dbReference type="STRING" id="354355.SAMN05660816_00536"/>
<evidence type="ECO:0000256" key="8">
    <source>
        <dbReference type="ARBA" id="ARBA00022842"/>
    </source>
</evidence>
<protein>
    <recommendedName>
        <fullName evidence="12">Lysine--tRNA ligase</fullName>
        <ecNumber evidence="12">6.1.1.6</ecNumber>
    </recommendedName>
    <alternativeName>
        <fullName evidence="12">Lysyl-tRNA synthetase</fullName>
        <shortName evidence="12">LysRS</shortName>
    </alternativeName>
</protein>
<accession>A0A1V9EXI0</accession>
<dbReference type="InterPro" id="IPR045864">
    <property type="entry name" value="aa-tRNA-synth_II/BPL/LPL"/>
</dbReference>
<dbReference type="Gene3D" id="3.30.930.10">
    <property type="entry name" value="Bira Bifunctional Protein, Domain 2"/>
    <property type="match status" value="1"/>
</dbReference>
<dbReference type="EMBL" id="LVXG01000012">
    <property type="protein sequence ID" value="OQP50645.1"/>
    <property type="molecule type" value="Genomic_DNA"/>
</dbReference>
<keyword evidence="4 12" id="KW-0436">Ligase</keyword>
<comment type="similarity">
    <text evidence="2 12">Belongs to the class-II aminoacyl-tRNA synthetase family.</text>
</comment>
<dbReference type="Pfam" id="PF00152">
    <property type="entry name" value="tRNA-synt_2"/>
    <property type="match status" value="1"/>
</dbReference>
<dbReference type="FunFam" id="3.30.930.10:FF:000238">
    <property type="entry name" value="Lysine--tRNA ligase"/>
    <property type="match status" value="1"/>
</dbReference>
<dbReference type="InterPro" id="IPR012340">
    <property type="entry name" value="NA-bd_OB-fold"/>
</dbReference>
<evidence type="ECO:0000256" key="13">
    <source>
        <dbReference type="RuleBase" id="RU000336"/>
    </source>
</evidence>
<evidence type="ECO:0000256" key="7">
    <source>
        <dbReference type="ARBA" id="ARBA00022840"/>
    </source>
</evidence>
<evidence type="ECO:0000256" key="2">
    <source>
        <dbReference type="ARBA" id="ARBA00008226"/>
    </source>
</evidence>
<evidence type="ECO:0000256" key="9">
    <source>
        <dbReference type="ARBA" id="ARBA00022917"/>
    </source>
</evidence>
<proteinExistence type="inferred from homology"/>
<dbReference type="CDD" id="cd04322">
    <property type="entry name" value="LysRS_N"/>
    <property type="match status" value="1"/>
</dbReference>
<feature type="domain" description="Aminoacyl-transfer RNA synthetases class-II family profile" evidence="14">
    <location>
        <begin position="189"/>
        <end position="503"/>
    </location>
</feature>
<dbReference type="InterPro" id="IPR018149">
    <property type="entry name" value="Lys-tRNA-synth_II_C"/>
</dbReference>
<evidence type="ECO:0000256" key="3">
    <source>
        <dbReference type="ARBA" id="ARBA00022490"/>
    </source>
</evidence>
<dbReference type="SUPFAM" id="SSF50249">
    <property type="entry name" value="Nucleic acid-binding proteins"/>
    <property type="match status" value="1"/>
</dbReference>
<evidence type="ECO:0000256" key="10">
    <source>
        <dbReference type="ARBA" id="ARBA00023146"/>
    </source>
</evidence>
<keyword evidence="3 12" id="KW-0963">Cytoplasm</keyword>
<dbReference type="GO" id="GO:0006430">
    <property type="term" value="P:lysyl-tRNA aminoacylation"/>
    <property type="evidence" value="ECO:0007669"/>
    <property type="project" value="UniProtKB-UniRule"/>
</dbReference>
<keyword evidence="6 12" id="KW-0547">Nucleotide-binding</keyword>
<dbReference type="Gene3D" id="2.40.50.140">
    <property type="entry name" value="Nucleic acid-binding proteins"/>
    <property type="match status" value="1"/>
</dbReference>
<dbReference type="NCBIfam" id="NF001756">
    <property type="entry name" value="PRK00484.1"/>
    <property type="match status" value="1"/>
</dbReference>
<name>A0A1V9EXI0_9BACT</name>
<evidence type="ECO:0000256" key="1">
    <source>
        <dbReference type="ARBA" id="ARBA00004496"/>
    </source>
</evidence>
<dbReference type="GO" id="GO:0005524">
    <property type="term" value="F:ATP binding"/>
    <property type="evidence" value="ECO:0007669"/>
    <property type="project" value="UniProtKB-UniRule"/>
</dbReference>
<keyword evidence="9 12" id="KW-0648">Protein biosynthesis</keyword>
<dbReference type="EC" id="6.1.1.6" evidence="12"/>
<dbReference type="FunFam" id="2.40.50.140:FF:000024">
    <property type="entry name" value="Lysine--tRNA ligase"/>
    <property type="match status" value="1"/>
</dbReference>
<comment type="cofactor">
    <cofactor evidence="12 13">
        <name>Mg(2+)</name>
        <dbReference type="ChEBI" id="CHEBI:18420"/>
    </cofactor>
    <text evidence="12 13">Binds 3 Mg(2+) ions per subunit.</text>
</comment>
<sequence>MSTQHLSEQEIIRREKLQELQKLGIDPYPAPLYPVNITAEKIKQEYKGEENKADFADVCLAGRIMAFRDMGKASFAKIQDSTGTIQVYIKRDEICPGEDKTLYDKVWKHLIDIGDIVGVKGYVFTTKTGETSIHVTELTFLTKSLKPLPIVKEKDGETFDAVTDPEFRYRQRYVDLIINPTVKDTFLKRSQLINTIRDYLNAQGALEVDTPVLQAIPGGAAARPFITHHNALDVPFYLRIANELYLKRLIVGGFDWVYEFSRNFRNEGMDRTHNPEFTVLEWYTAYKDYFWMMEITEQLFEKIANTLHNTTKVQVGEKEIDFKAPFRRISIYDAIKEHTGFDVSNMNESELREVCKKLNIHTEASMGKGKLIDELFGEKCEMHYIQPTFIIDYPVEMSPLTKKHRSKAGLVERFELMVNGKEIANAYSELNDPIDQRERFEEQAELLKRGDDEAMYIDNDFLRALEYGMPPTSGIGIGIDRLVMLMTNQPSIQDVLLFPQMRPEKTGE</sequence>
<dbReference type="Proteomes" id="UP000192610">
    <property type="component" value="Unassembled WGS sequence"/>
</dbReference>
<comment type="catalytic activity">
    <reaction evidence="11 12 13">
        <text>tRNA(Lys) + L-lysine + ATP = L-lysyl-tRNA(Lys) + AMP + diphosphate</text>
        <dbReference type="Rhea" id="RHEA:20792"/>
        <dbReference type="Rhea" id="RHEA-COMP:9696"/>
        <dbReference type="Rhea" id="RHEA-COMP:9697"/>
        <dbReference type="ChEBI" id="CHEBI:30616"/>
        <dbReference type="ChEBI" id="CHEBI:32551"/>
        <dbReference type="ChEBI" id="CHEBI:33019"/>
        <dbReference type="ChEBI" id="CHEBI:78442"/>
        <dbReference type="ChEBI" id="CHEBI:78529"/>
        <dbReference type="ChEBI" id="CHEBI:456215"/>
        <dbReference type="EC" id="6.1.1.6"/>
    </reaction>
</comment>
<evidence type="ECO:0000256" key="11">
    <source>
        <dbReference type="ARBA" id="ARBA00048573"/>
    </source>
</evidence>
<dbReference type="InterPro" id="IPR004364">
    <property type="entry name" value="Aa-tRNA-synt_II"/>
</dbReference>
<dbReference type="AlphaFoldDB" id="A0A1V9EXI0"/>
<dbReference type="InterPro" id="IPR044136">
    <property type="entry name" value="Lys-tRNA-ligase_II_N"/>
</dbReference>
<dbReference type="RefSeq" id="WP_081198979.1">
    <property type="nucleotide sequence ID" value="NZ_FOCZ01000001.1"/>
</dbReference>
<evidence type="ECO:0000256" key="4">
    <source>
        <dbReference type="ARBA" id="ARBA00022598"/>
    </source>
</evidence>
<dbReference type="HAMAP" id="MF_00252">
    <property type="entry name" value="Lys_tRNA_synth_class2"/>
    <property type="match status" value="1"/>
</dbReference>
<evidence type="ECO:0000313" key="16">
    <source>
        <dbReference type="Proteomes" id="UP000192610"/>
    </source>
</evidence>
<dbReference type="GO" id="GO:0004824">
    <property type="term" value="F:lysine-tRNA ligase activity"/>
    <property type="evidence" value="ECO:0007669"/>
    <property type="project" value="UniProtKB-UniRule"/>
</dbReference>
<comment type="subunit">
    <text evidence="12">Homodimer.</text>
</comment>
<evidence type="ECO:0000256" key="6">
    <source>
        <dbReference type="ARBA" id="ARBA00022741"/>
    </source>
</evidence>
<dbReference type="InterPro" id="IPR004365">
    <property type="entry name" value="NA-bd_OB_tRNA"/>
</dbReference>
<feature type="binding site" evidence="12">
    <location>
        <position position="422"/>
    </location>
    <ligand>
        <name>Mg(2+)</name>
        <dbReference type="ChEBI" id="CHEBI:18420"/>
        <label>1</label>
    </ligand>
</feature>
<dbReference type="GO" id="GO:0005829">
    <property type="term" value="C:cytosol"/>
    <property type="evidence" value="ECO:0007669"/>
    <property type="project" value="TreeGrafter"/>
</dbReference>
<gene>
    <name evidence="12" type="primary">lysS</name>
    <name evidence="15" type="ORF">A4H97_02045</name>
</gene>
<evidence type="ECO:0000259" key="14">
    <source>
        <dbReference type="PROSITE" id="PS50862"/>
    </source>
</evidence>
<reference evidence="16" key="1">
    <citation type="submission" date="2016-04" db="EMBL/GenBank/DDBJ databases">
        <authorList>
            <person name="Chen L."/>
            <person name="Zhuang W."/>
            <person name="Wang G."/>
        </authorList>
    </citation>
    <scope>NUCLEOTIDE SEQUENCE [LARGE SCALE GENOMIC DNA]</scope>
    <source>
        <strain evidence="16">17621</strain>
    </source>
</reference>